<organism evidence="1">
    <name type="scientific">Trypanosoma congolense (strain IL3000)</name>
    <dbReference type="NCBI Taxonomy" id="1068625"/>
    <lineage>
        <taxon>Eukaryota</taxon>
        <taxon>Discoba</taxon>
        <taxon>Euglenozoa</taxon>
        <taxon>Kinetoplastea</taxon>
        <taxon>Metakinetoplastina</taxon>
        <taxon>Trypanosomatida</taxon>
        <taxon>Trypanosomatidae</taxon>
        <taxon>Trypanosoma</taxon>
        <taxon>Nannomonas</taxon>
    </lineage>
</organism>
<proteinExistence type="predicted"/>
<dbReference type="EMBL" id="HE575322">
    <property type="protein sequence ID" value="CCC92609.1"/>
    <property type="molecule type" value="Genomic_DNA"/>
</dbReference>
<dbReference type="VEuPathDB" id="TriTrypDB:TcIL3000_9_20"/>
<reference evidence="1" key="1">
    <citation type="journal article" date="2012" name="Proc. Natl. Acad. Sci. U.S.A.">
        <title>Antigenic diversity is generated by distinct evolutionary mechanisms in African trypanosome species.</title>
        <authorList>
            <person name="Jackson A.P."/>
            <person name="Berry A."/>
            <person name="Aslett M."/>
            <person name="Allison H.C."/>
            <person name="Burton P."/>
            <person name="Vavrova-Anderson J."/>
            <person name="Brown R."/>
            <person name="Browne H."/>
            <person name="Corton N."/>
            <person name="Hauser H."/>
            <person name="Gamble J."/>
            <person name="Gilderthorp R."/>
            <person name="Marcello L."/>
            <person name="McQuillan J."/>
            <person name="Otto T.D."/>
            <person name="Quail M.A."/>
            <person name="Sanders M.J."/>
            <person name="van Tonder A."/>
            <person name="Ginger M.L."/>
            <person name="Field M.C."/>
            <person name="Barry J.D."/>
            <person name="Hertz-Fowler C."/>
            <person name="Berriman M."/>
        </authorList>
    </citation>
    <scope>NUCLEOTIDE SEQUENCE</scope>
    <source>
        <strain evidence="1">IL3000</strain>
    </source>
</reference>
<evidence type="ECO:0008006" key="2">
    <source>
        <dbReference type="Google" id="ProtNLM"/>
    </source>
</evidence>
<protein>
    <recommendedName>
        <fullName evidence="2">HECT domain-containing protein</fullName>
    </recommendedName>
</protein>
<dbReference type="AlphaFoldDB" id="G0UT95"/>
<name>G0UT95_TRYCI</name>
<evidence type="ECO:0000313" key="1">
    <source>
        <dbReference type="EMBL" id="CCC92609.1"/>
    </source>
</evidence>
<gene>
    <name evidence="1" type="ORF">TCIL3000_9_20</name>
</gene>
<sequence length="534" mass="59863">MTFKNTETKCTLTFEDIILENRKRMKLMGITASNGSMCRLLMQMVSSVGELSNLAEQSDGAVSLSQFEHQEMQTLIGRISVCLFSIADVCDINIGKTVMDVIDDQIKRTNASTSCIRGAAKRSAPLPMAVNNAGTGTMSKGGVEKFFLSPSSNRGFFLQLDTLVTQSREDFEKADLRWVAPLPNGTIDELIDNGSEIRVRYEDIPKYMEMVQRYRSARTDEVTPFKYPSQQMSDRPDKRCKTAPLAIDPSSSKCDDHESFFSPPTADYVPLKTNATHDTNPDHFSDTTTQHRISANQAPDVAVVSENEFHAKVDAIRSGVIAGPLIAQQNLTFSVPRDGKLMELIPNGIYVKVTESNVSEFLRLLADKSAALSGRVRRLESIRRLEVAGVSLQELSRDKDKFSPTHFSKDIFAPYDARTCFLVDADASEEILPLYLREQEELQRKADTYYLRVIRQGDIKTWRTIFDHVQSDPSALKRYGVTFCVPSALSSRDGEGDRELNVHELITRGSNTPVEESQLWLFTKMVKQLLQPVV</sequence>
<accession>G0UT95</accession>